<feature type="transmembrane region" description="Helical" evidence="8">
    <location>
        <begin position="215"/>
        <end position="233"/>
    </location>
</feature>
<dbReference type="RefSeq" id="WP_140470029.1">
    <property type="nucleotide sequence ID" value="NZ_RCZD01000001.1"/>
</dbReference>
<dbReference type="SUPFAM" id="SSF103473">
    <property type="entry name" value="MFS general substrate transporter"/>
    <property type="match status" value="1"/>
</dbReference>
<evidence type="ECO:0000313" key="11">
    <source>
        <dbReference type="Proteomes" id="UP000317663"/>
    </source>
</evidence>
<dbReference type="AlphaFoldDB" id="A0A502GVE1"/>
<evidence type="ECO:0000256" key="5">
    <source>
        <dbReference type="ARBA" id="ARBA00022692"/>
    </source>
</evidence>
<feature type="transmembrane region" description="Helical" evidence="8">
    <location>
        <begin position="348"/>
        <end position="369"/>
    </location>
</feature>
<proteinExistence type="inferred from homology"/>
<dbReference type="NCBIfam" id="TIGR00711">
    <property type="entry name" value="efflux_EmrB"/>
    <property type="match status" value="1"/>
</dbReference>
<keyword evidence="3" id="KW-0813">Transport</keyword>
<feature type="domain" description="Major facilitator superfamily (MFS) profile" evidence="9">
    <location>
        <begin position="27"/>
        <end position="520"/>
    </location>
</feature>
<evidence type="ECO:0000256" key="3">
    <source>
        <dbReference type="ARBA" id="ARBA00022448"/>
    </source>
</evidence>
<feature type="transmembrane region" description="Helical" evidence="8">
    <location>
        <begin position="92"/>
        <end position="112"/>
    </location>
</feature>
<dbReference type="Gene3D" id="1.20.1250.20">
    <property type="entry name" value="MFS general substrate transporter like domains"/>
    <property type="match status" value="1"/>
</dbReference>
<sequence>MSDASIPASALMPVAPGDLPTARKFLIFSVMAFGMFLALIDIQIVAASLNDVQAGLSAGPDEISWVQTSYLIAELVMIPFSAFLTQALSTRWLFSASAALFTLSSIGCGLAWNIESMIFFRALQGFTGGAMVPTVFSTGFTLFKGKQQALIPAILGMVSVLAPTLGPTVGGVVTQWLDWRWIFFINIIPGILVATGAVLFIHVDKADFPMLKRIDWVHLLSMAVALGCLEYVLEEGPRKNWFSDPQIQVSAWFSLVAFVLFLERSFYSKNPIVRLTPFRDPTFTFACVFNLVIGFGLYASTYLTPVFLGRIRDFDSLQIGTTVFVVGIGQFFSTILAAKLIGVVDRRILVAVGLLGFSLSMWLTSAVTTQWGADQFLWPQIIRGLFIMLCIVPSVNMALTAFQGPELRYASGLFNLMRNLGGAIGIATVNTWLQDWTRAHTAHFGETLGHSGREAQEVIAAVAARFSQITPDVQHALMMAKSVFGATVAADAFTLAFNDVFMLMSWMFLAALLMVPFCRK</sequence>
<dbReference type="PROSITE" id="PS50850">
    <property type="entry name" value="MFS"/>
    <property type="match status" value="1"/>
</dbReference>
<comment type="similarity">
    <text evidence="2">Belongs to the major facilitator superfamily. EmrB family.</text>
</comment>
<evidence type="ECO:0000256" key="1">
    <source>
        <dbReference type="ARBA" id="ARBA00004651"/>
    </source>
</evidence>
<dbReference type="EMBL" id="RCZD01000001">
    <property type="protein sequence ID" value="TPG64943.1"/>
    <property type="molecule type" value="Genomic_DNA"/>
</dbReference>
<feature type="transmembrane region" description="Helical" evidence="8">
    <location>
        <begin position="181"/>
        <end position="203"/>
    </location>
</feature>
<keyword evidence="4" id="KW-1003">Cell membrane</keyword>
<feature type="transmembrane region" description="Helical" evidence="8">
    <location>
        <begin position="65"/>
        <end position="85"/>
    </location>
</feature>
<dbReference type="Gene3D" id="1.20.1720.10">
    <property type="entry name" value="Multidrug resistance protein D"/>
    <property type="match status" value="1"/>
</dbReference>
<feature type="transmembrane region" description="Helical" evidence="8">
    <location>
        <begin position="381"/>
        <end position="402"/>
    </location>
</feature>
<feature type="transmembrane region" description="Helical" evidence="8">
    <location>
        <begin position="118"/>
        <end position="143"/>
    </location>
</feature>
<keyword evidence="6 8" id="KW-1133">Transmembrane helix</keyword>
<name>A0A502GVE1_9GAMM</name>
<evidence type="ECO:0000256" key="2">
    <source>
        <dbReference type="ARBA" id="ARBA00008537"/>
    </source>
</evidence>
<evidence type="ECO:0000256" key="6">
    <source>
        <dbReference type="ARBA" id="ARBA00022989"/>
    </source>
</evidence>
<gene>
    <name evidence="10" type="ORF">EAH77_01470</name>
</gene>
<protein>
    <submittedName>
        <fullName evidence="10">DHA2 family efflux MFS transporter permease subunit</fullName>
    </submittedName>
</protein>
<feature type="transmembrane region" description="Helical" evidence="8">
    <location>
        <begin position="323"/>
        <end position="341"/>
    </location>
</feature>
<comment type="caution">
    <text evidence="10">The sequence shown here is derived from an EMBL/GenBank/DDBJ whole genome shotgun (WGS) entry which is preliminary data.</text>
</comment>
<evidence type="ECO:0000256" key="8">
    <source>
        <dbReference type="SAM" id="Phobius"/>
    </source>
</evidence>
<feature type="transmembrane region" description="Helical" evidence="8">
    <location>
        <begin position="283"/>
        <end position="303"/>
    </location>
</feature>
<dbReference type="InterPro" id="IPR011701">
    <property type="entry name" value="MFS"/>
</dbReference>
<evidence type="ECO:0000259" key="9">
    <source>
        <dbReference type="PROSITE" id="PS50850"/>
    </source>
</evidence>
<dbReference type="PANTHER" id="PTHR42718:SF9">
    <property type="entry name" value="MAJOR FACILITATOR SUPERFAMILY MULTIDRUG TRANSPORTER MFSC"/>
    <property type="match status" value="1"/>
</dbReference>
<organism evidence="10 11">
    <name type="scientific">Ewingella americana</name>
    <dbReference type="NCBI Taxonomy" id="41202"/>
    <lineage>
        <taxon>Bacteria</taxon>
        <taxon>Pseudomonadati</taxon>
        <taxon>Pseudomonadota</taxon>
        <taxon>Gammaproteobacteria</taxon>
        <taxon>Enterobacterales</taxon>
        <taxon>Yersiniaceae</taxon>
        <taxon>Ewingella</taxon>
    </lineage>
</organism>
<dbReference type="Pfam" id="PF07690">
    <property type="entry name" value="MFS_1"/>
    <property type="match status" value="1"/>
</dbReference>
<evidence type="ECO:0000256" key="7">
    <source>
        <dbReference type="ARBA" id="ARBA00023136"/>
    </source>
</evidence>
<dbReference type="Proteomes" id="UP000317663">
    <property type="component" value="Unassembled WGS sequence"/>
</dbReference>
<dbReference type="PANTHER" id="PTHR42718">
    <property type="entry name" value="MAJOR FACILITATOR SUPERFAMILY MULTIDRUG TRANSPORTER MFSC"/>
    <property type="match status" value="1"/>
</dbReference>
<comment type="subcellular location">
    <subcellularLocation>
        <location evidence="1">Cell membrane</location>
        <topology evidence="1">Multi-pass membrane protein</topology>
    </subcellularLocation>
</comment>
<keyword evidence="7 8" id="KW-0472">Membrane</keyword>
<keyword evidence="5 8" id="KW-0812">Transmembrane</keyword>
<dbReference type="GO" id="GO:0005886">
    <property type="term" value="C:plasma membrane"/>
    <property type="evidence" value="ECO:0007669"/>
    <property type="project" value="UniProtKB-SubCell"/>
</dbReference>
<feature type="transmembrane region" description="Helical" evidence="8">
    <location>
        <begin position="414"/>
        <end position="433"/>
    </location>
</feature>
<dbReference type="CDD" id="cd17503">
    <property type="entry name" value="MFS_LmrB_MDR_like"/>
    <property type="match status" value="1"/>
</dbReference>
<evidence type="ECO:0000313" key="10">
    <source>
        <dbReference type="EMBL" id="TPG64943.1"/>
    </source>
</evidence>
<dbReference type="InterPro" id="IPR004638">
    <property type="entry name" value="EmrB-like"/>
</dbReference>
<feature type="transmembrane region" description="Helical" evidence="8">
    <location>
        <begin position="25"/>
        <end position="45"/>
    </location>
</feature>
<dbReference type="InterPro" id="IPR020846">
    <property type="entry name" value="MFS_dom"/>
</dbReference>
<accession>A0A502GVE1</accession>
<reference evidence="10 11" key="1">
    <citation type="journal article" date="2019" name="Environ. Microbiol.">
        <title>Species interactions and distinct microbial communities in high Arctic permafrost affected cryosols are associated with the CH4 and CO2 gas fluxes.</title>
        <authorList>
            <person name="Altshuler I."/>
            <person name="Hamel J."/>
            <person name="Turney S."/>
            <person name="Magnuson E."/>
            <person name="Levesque R."/>
            <person name="Greer C."/>
            <person name="Whyte L.G."/>
        </authorList>
    </citation>
    <scope>NUCLEOTIDE SEQUENCE [LARGE SCALE GENOMIC DNA]</scope>
    <source>
        <strain evidence="10 11">E4</strain>
    </source>
</reference>
<dbReference type="GO" id="GO:0022857">
    <property type="term" value="F:transmembrane transporter activity"/>
    <property type="evidence" value="ECO:0007669"/>
    <property type="project" value="InterPro"/>
</dbReference>
<feature type="transmembrane region" description="Helical" evidence="8">
    <location>
        <begin position="500"/>
        <end position="518"/>
    </location>
</feature>
<feature type="transmembrane region" description="Helical" evidence="8">
    <location>
        <begin position="150"/>
        <end position="169"/>
    </location>
</feature>
<evidence type="ECO:0000256" key="4">
    <source>
        <dbReference type="ARBA" id="ARBA00022475"/>
    </source>
</evidence>
<dbReference type="OrthoDB" id="9812221at2"/>
<dbReference type="InterPro" id="IPR036259">
    <property type="entry name" value="MFS_trans_sf"/>
</dbReference>
<feature type="transmembrane region" description="Helical" evidence="8">
    <location>
        <begin position="245"/>
        <end position="262"/>
    </location>
</feature>
<keyword evidence="11" id="KW-1185">Reference proteome</keyword>